<dbReference type="InterPro" id="IPR053738">
    <property type="entry name" value="Lambda_capsid_assembly"/>
</dbReference>
<reference evidence="1 2" key="1">
    <citation type="submission" date="2020-08" db="EMBL/GenBank/DDBJ databases">
        <title>Genome public.</title>
        <authorList>
            <person name="Liu C."/>
            <person name="Sun Q."/>
        </authorList>
    </citation>
    <scope>NUCLEOTIDE SEQUENCE [LARGE SCALE GENOMIC DNA]</scope>
    <source>
        <strain evidence="1 2">NSJ-6</strain>
    </source>
</reference>
<comment type="caution">
    <text evidence="1">The sequence shown here is derived from an EMBL/GenBank/DDBJ whole genome shotgun (WGS) entry which is preliminary data.</text>
</comment>
<dbReference type="Pfam" id="PF03864">
    <property type="entry name" value="Phage_cap_E"/>
    <property type="match status" value="1"/>
</dbReference>
<dbReference type="InterPro" id="IPR005564">
    <property type="entry name" value="Major_capsid_GpE"/>
</dbReference>
<dbReference type="Gene3D" id="3.90.1690.10">
    <property type="entry name" value="phage-related protein like domain"/>
    <property type="match status" value="1"/>
</dbReference>
<gene>
    <name evidence="1" type="ORF">H8S20_01695</name>
</gene>
<organism evidence="1 2">
    <name type="scientific">Clostridium hominis</name>
    <dbReference type="NCBI Taxonomy" id="2763036"/>
    <lineage>
        <taxon>Bacteria</taxon>
        <taxon>Bacillati</taxon>
        <taxon>Bacillota</taxon>
        <taxon>Clostridia</taxon>
        <taxon>Eubacteriales</taxon>
        <taxon>Clostridiaceae</taxon>
        <taxon>Clostridium</taxon>
    </lineage>
</organism>
<dbReference type="Proteomes" id="UP000596929">
    <property type="component" value="Unassembled WGS sequence"/>
</dbReference>
<evidence type="ECO:0000313" key="1">
    <source>
        <dbReference type="EMBL" id="MBC5627601.1"/>
    </source>
</evidence>
<keyword evidence="2" id="KW-1185">Reference proteome</keyword>
<name>A0ABR7D895_9CLOT</name>
<accession>A0ABR7D895</accession>
<dbReference type="RefSeq" id="WP_186859148.1">
    <property type="nucleotide sequence ID" value="NZ_JACOOO010000001.1"/>
</dbReference>
<evidence type="ECO:0000313" key="2">
    <source>
        <dbReference type="Proteomes" id="UP000596929"/>
    </source>
</evidence>
<proteinExistence type="predicted"/>
<protein>
    <submittedName>
        <fullName evidence="1">Major capsid protein</fullName>
    </submittedName>
</protein>
<sequence length="346" mass="38254">MPNIFDFVSAKEIALYIKNLPQESTLDKQLFPADKQYGMEIELAKGAKQKPVALSFSSFDVNVRPRALKASVDIEKRDMPFMKESVLINEKERQKLMLALQANNQNIVDQILSSIYENYKVLVDGAEVQMRRMRAQLIQNGTISISSDAGDVVVDYNVPSNHKETIGTTSKKWNAITADIVGDISKWQKVFTAEGYAKPTVLVLTDTCFGYVCQNTAILNDIKGTNTAYIVTENDIKNYLQQKFGITIAVVNGTFVNEANATVSYYEDNKVTLIPKGALGKTVYGTTPEEADAVFGSGKLDTQIVNTGVAITTMAKEDPVNVETKVSQLGMPSFERADECFFATVY</sequence>
<dbReference type="EMBL" id="JACOOO010000001">
    <property type="protein sequence ID" value="MBC5627601.1"/>
    <property type="molecule type" value="Genomic_DNA"/>
</dbReference>